<dbReference type="SUPFAM" id="SSF49879">
    <property type="entry name" value="SMAD/FHA domain"/>
    <property type="match status" value="1"/>
</dbReference>
<dbReference type="InterPro" id="IPR012286">
    <property type="entry name" value="Tetrahaem_cytochrome"/>
</dbReference>
<proteinExistence type="predicted"/>
<feature type="transmembrane region" description="Helical" evidence="9">
    <location>
        <begin position="142"/>
        <end position="164"/>
    </location>
</feature>
<dbReference type="GO" id="GO:0030313">
    <property type="term" value="C:cell envelope"/>
    <property type="evidence" value="ECO:0007669"/>
    <property type="project" value="UniProtKB-SubCell"/>
</dbReference>
<dbReference type="Pfam" id="PF14537">
    <property type="entry name" value="Cytochrom_c3_2"/>
    <property type="match status" value="1"/>
</dbReference>
<keyword evidence="9" id="KW-0812">Transmembrane</keyword>
<dbReference type="CDD" id="cd08168">
    <property type="entry name" value="Cytochrom_C3"/>
    <property type="match status" value="1"/>
</dbReference>
<comment type="subcellular location">
    <subcellularLocation>
        <location evidence="2">Cell envelope</location>
    </subcellularLocation>
</comment>
<dbReference type="OrthoDB" id="7387371at2"/>
<name>A0A255YNS1_9SPHN</name>
<keyword evidence="5" id="KW-0479">Metal-binding</keyword>
<evidence type="ECO:0000256" key="4">
    <source>
        <dbReference type="ARBA" id="ARBA00022617"/>
    </source>
</evidence>
<dbReference type="GO" id="GO:0016491">
    <property type="term" value="F:oxidoreductase activity"/>
    <property type="evidence" value="ECO:0007669"/>
    <property type="project" value="TreeGrafter"/>
</dbReference>
<evidence type="ECO:0000256" key="1">
    <source>
        <dbReference type="ARBA" id="ARBA00001926"/>
    </source>
</evidence>
<sequence>MSFIIRQLTKRADGGDIIRTRTLVQAEISIGRGTDCDIQLPDLAVMLRHARLVRIAASRVSIETTGGVPVEVGGKFVTRADVDLADAPAVDIGPFRLSLSEGEDGAVAITAERVIPPIDTADATQEVSIFSLQGAMPTRRRLAWVGALVVLVGLLLIPLVHFLGEGRATLPKDMLADAARPVAPGQAFGDGKLRVPTARPAATGGFAPDEVWSSGPLSNAHASLSNNCGACHTQAFVSVTDSACQACHTKAALPDHAAPARLANGRMPETGVMAAAHSAFNLPQGRCTSCHKEHEGEATVMTVAEQFCTDCHAGLKGRLPDTAVANVPGWAKHPDFRATLVASPSLTQPVFARTALAGARERSGLIYPHDIHQSATNAVANMARKQGFRLASDGSLPCSSCHVPDADQLRFKPIDMEANCGDCHDLAFARDGGTLRTLPHGKPAQVAGIIRDFYLSQAVAPRAGVQRITFDRRPPGRMAEVEAAQLRLASIGDAQARARAAVADIFTGKGLCTDCHVVTVTGAADITRRFAIAPVTINDHYLPQGRFPHGKHKSYDGKTGDAACVACHTGITRSKAATDVNIPGVTNCRECHGAPAKTLLANTAKAGDSCDTCHGYHDGVAPAGVLPAGHGGGARVAAAGHRASVARAAGFGS</sequence>
<keyword evidence="6" id="KW-0732">Signal</keyword>
<dbReference type="Gene3D" id="3.90.10.10">
    <property type="entry name" value="Cytochrome C3"/>
    <property type="match status" value="2"/>
</dbReference>
<dbReference type="PANTHER" id="PTHR35038:SF6">
    <property type="entry name" value="SURFACE LOCALIZED DECAHEME CYTOCHROME C LIPOPROTEIN"/>
    <property type="match status" value="1"/>
</dbReference>
<evidence type="ECO:0000256" key="8">
    <source>
        <dbReference type="ARBA" id="ARBA00023004"/>
    </source>
</evidence>
<comment type="cofactor">
    <cofactor evidence="1">
        <name>heme c</name>
        <dbReference type="ChEBI" id="CHEBI:61717"/>
    </cofactor>
</comment>
<organism evidence="11 12">
    <name type="scientific">Sandarakinorhabdus cyanobacteriorum</name>
    <dbReference type="NCBI Taxonomy" id="1981098"/>
    <lineage>
        <taxon>Bacteria</taxon>
        <taxon>Pseudomonadati</taxon>
        <taxon>Pseudomonadota</taxon>
        <taxon>Alphaproteobacteria</taxon>
        <taxon>Sphingomonadales</taxon>
        <taxon>Sphingosinicellaceae</taxon>
        <taxon>Sandarakinorhabdus</taxon>
    </lineage>
</organism>
<dbReference type="PANTHER" id="PTHR35038">
    <property type="entry name" value="DISSIMILATORY SULFITE REDUCTASE SIRA"/>
    <property type="match status" value="1"/>
</dbReference>
<evidence type="ECO:0000256" key="7">
    <source>
        <dbReference type="ARBA" id="ARBA00022982"/>
    </source>
</evidence>
<dbReference type="GO" id="GO:0046872">
    <property type="term" value="F:metal ion binding"/>
    <property type="evidence" value="ECO:0007669"/>
    <property type="project" value="UniProtKB-KW"/>
</dbReference>
<dbReference type="AlphaFoldDB" id="A0A255YNS1"/>
<evidence type="ECO:0000256" key="3">
    <source>
        <dbReference type="ARBA" id="ARBA00022448"/>
    </source>
</evidence>
<keyword evidence="7" id="KW-0249">Electron transport</keyword>
<keyword evidence="12" id="KW-1185">Reference proteome</keyword>
<dbReference type="SUPFAM" id="SSF48695">
    <property type="entry name" value="Multiheme cytochromes"/>
    <property type="match status" value="2"/>
</dbReference>
<gene>
    <name evidence="11" type="ORF">CHU93_06285</name>
</gene>
<dbReference type="CDD" id="cd00060">
    <property type="entry name" value="FHA"/>
    <property type="match status" value="1"/>
</dbReference>
<evidence type="ECO:0000256" key="2">
    <source>
        <dbReference type="ARBA" id="ARBA00004196"/>
    </source>
</evidence>
<protein>
    <recommendedName>
        <fullName evidence="10">FHA domain-containing protein</fullName>
    </recommendedName>
</protein>
<comment type="caution">
    <text evidence="11">The sequence shown here is derived from an EMBL/GenBank/DDBJ whole genome shotgun (WGS) entry which is preliminary data.</text>
</comment>
<keyword evidence="8" id="KW-0408">Iron</keyword>
<keyword evidence="4" id="KW-0349">Heme</keyword>
<keyword evidence="3" id="KW-0813">Transport</keyword>
<accession>A0A255YNS1</accession>
<dbReference type="RefSeq" id="WP_094473261.1">
    <property type="nucleotide sequence ID" value="NZ_NOXT01000098.1"/>
</dbReference>
<reference evidence="11 12" key="1">
    <citation type="submission" date="2017-07" db="EMBL/GenBank/DDBJ databases">
        <title>Sandarakinorhabdus cyanobacteriorum sp. nov., a novel bacterium isolated from cyanobacterial aggregates in a eutrophic lake.</title>
        <authorList>
            <person name="Cai H."/>
        </authorList>
    </citation>
    <scope>NUCLEOTIDE SEQUENCE [LARGE SCALE GENOMIC DNA]</scope>
    <source>
        <strain evidence="11 12">TH057</strain>
    </source>
</reference>
<dbReference type="InterPro" id="IPR008984">
    <property type="entry name" value="SMAD_FHA_dom_sf"/>
</dbReference>
<dbReference type="InterPro" id="IPR036280">
    <property type="entry name" value="Multihaem_cyt_sf"/>
</dbReference>
<dbReference type="PROSITE" id="PS50006">
    <property type="entry name" value="FHA_DOMAIN"/>
    <property type="match status" value="1"/>
</dbReference>
<keyword evidence="9" id="KW-1133">Transmembrane helix</keyword>
<evidence type="ECO:0000259" key="10">
    <source>
        <dbReference type="PROSITE" id="PS50006"/>
    </source>
</evidence>
<dbReference type="Gene3D" id="2.60.200.20">
    <property type="match status" value="1"/>
</dbReference>
<evidence type="ECO:0000313" key="12">
    <source>
        <dbReference type="Proteomes" id="UP000216991"/>
    </source>
</evidence>
<keyword evidence="9" id="KW-0472">Membrane</keyword>
<dbReference type="InterPro" id="IPR000253">
    <property type="entry name" value="FHA_dom"/>
</dbReference>
<dbReference type="Proteomes" id="UP000216991">
    <property type="component" value="Unassembled WGS sequence"/>
</dbReference>
<feature type="domain" description="FHA" evidence="10">
    <location>
        <begin position="28"/>
        <end position="82"/>
    </location>
</feature>
<evidence type="ECO:0000313" key="11">
    <source>
        <dbReference type="EMBL" id="OYQ30863.1"/>
    </source>
</evidence>
<dbReference type="EMBL" id="NOXT01000098">
    <property type="protein sequence ID" value="OYQ30863.1"/>
    <property type="molecule type" value="Genomic_DNA"/>
</dbReference>
<evidence type="ECO:0000256" key="9">
    <source>
        <dbReference type="SAM" id="Phobius"/>
    </source>
</evidence>
<evidence type="ECO:0000256" key="5">
    <source>
        <dbReference type="ARBA" id="ARBA00022723"/>
    </source>
</evidence>
<dbReference type="InterPro" id="IPR051829">
    <property type="entry name" value="Multiheme_Cytochr_ET"/>
</dbReference>
<evidence type="ECO:0000256" key="6">
    <source>
        <dbReference type="ARBA" id="ARBA00022729"/>
    </source>
</evidence>